<feature type="repeat" description="WD" evidence="5">
    <location>
        <begin position="178"/>
        <end position="218"/>
    </location>
</feature>
<dbReference type="Proteomes" id="UP000006310">
    <property type="component" value="Chromosome 1"/>
</dbReference>
<dbReference type="PANTHER" id="PTHR19850">
    <property type="entry name" value="GUANINE NUCLEOTIDE-BINDING PROTEIN BETA G PROTEIN BETA"/>
    <property type="match status" value="1"/>
</dbReference>
<evidence type="ECO:0000256" key="3">
    <source>
        <dbReference type="ARBA" id="ARBA00022737"/>
    </source>
</evidence>
<dbReference type="SUPFAM" id="SSF50978">
    <property type="entry name" value="WD40 repeat-like"/>
    <property type="match status" value="1"/>
</dbReference>
<dbReference type="Gene3D" id="2.130.10.10">
    <property type="entry name" value="YVTN repeat-like/Quinoprotein amine dehydrogenase"/>
    <property type="match status" value="1"/>
</dbReference>
<dbReference type="eggNOG" id="KOG0286">
    <property type="taxonomic scope" value="Eukaryota"/>
</dbReference>
<proteinExistence type="inferred from homology"/>
<dbReference type="InterPro" id="IPR001680">
    <property type="entry name" value="WD40_rpt"/>
</dbReference>
<dbReference type="OrthoDB" id="10255630at2759"/>
<dbReference type="GO" id="GO:0061951">
    <property type="term" value="P:establishment of protein localization to plasma membrane"/>
    <property type="evidence" value="ECO:0007669"/>
    <property type="project" value="EnsemblFungi"/>
</dbReference>
<dbReference type="InterPro" id="IPR001632">
    <property type="entry name" value="WD40_G-protein_beta-like"/>
</dbReference>
<feature type="repeat" description="WD" evidence="5">
    <location>
        <begin position="89"/>
        <end position="130"/>
    </location>
</feature>
<dbReference type="GO" id="GO:0031682">
    <property type="term" value="F:G-protein gamma-subunit binding"/>
    <property type="evidence" value="ECO:0007669"/>
    <property type="project" value="EnsemblFungi"/>
</dbReference>
<sequence length="423" mass="47032">MTSRYNFTQSPPIQQDFYAEQQTAMLQDYQMVEDDIEQQITLARNDTKNLYTQIDKVKKKIQDSSLLEMTTRVPPLNKNSINLKATIDLKGHNNKIADFRWSRNSKNILSASQDGFMLLWDVATGLKQNAIPLTSQWVLSCALSPSGNLAASAGLDNNCTVYKISKENRIQQNVITIFKGHTGYISSIDFLDERQILSASGDMTCALWDIPKAKRIREYTDHLGDVLALALPHNDNANGKIFASCGSDGYLYIWDTRSPANAQSFFISSSDASSLQFFRDDNSIIAGSENGTISMFDLRSDCRLEEYALSSGLSKNLETPTYSAASMEYRKMIPESMAISSIPTGYLDSQGVVSLDFSSSGRLMYACYTDMGCLVWDLLKAEVVGKLEGHSNRVSGMRTSPDGLAVCTGSWDSTMKIWFPAYN</sequence>
<feature type="repeat" description="WD" evidence="5">
    <location>
        <begin position="387"/>
        <end position="418"/>
    </location>
</feature>
<dbReference type="GO" id="GO:0000750">
    <property type="term" value="P:pheromone-dependent signal transduction involved in conjugation with cellular fusion"/>
    <property type="evidence" value="ECO:0007669"/>
    <property type="project" value="EnsemblFungi"/>
</dbReference>
<evidence type="ECO:0000256" key="5">
    <source>
        <dbReference type="PROSITE-ProRule" id="PRU00221"/>
    </source>
</evidence>
<dbReference type="PROSITE" id="PS50294">
    <property type="entry name" value="WD_REPEATS_REGION"/>
    <property type="match status" value="3"/>
</dbReference>
<dbReference type="OMA" id="PLDSQWV"/>
<dbReference type="GO" id="GO:0005937">
    <property type="term" value="C:mating projection"/>
    <property type="evidence" value="ECO:0007669"/>
    <property type="project" value="EnsemblFungi"/>
</dbReference>
<dbReference type="PRINTS" id="PR00320">
    <property type="entry name" value="GPROTEINBRPT"/>
</dbReference>
<keyword evidence="4" id="KW-0807">Transducer</keyword>
<feature type="repeat" description="WD" evidence="5">
    <location>
        <begin position="219"/>
        <end position="264"/>
    </location>
</feature>
<dbReference type="InterPro" id="IPR015943">
    <property type="entry name" value="WD40/YVTN_repeat-like_dom_sf"/>
</dbReference>
<name>J7S280_HUIN7</name>
<evidence type="ECO:0000256" key="2">
    <source>
        <dbReference type="ARBA" id="ARBA00022574"/>
    </source>
</evidence>
<dbReference type="PRINTS" id="PR00319">
    <property type="entry name" value="GPROTEINB"/>
</dbReference>
<dbReference type="GO" id="GO:1903260">
    <property type="term" value="P:protein localization to mating projection tip"/>
    <property type="evidence" value="ECO:0007669"/>
    <property type="project" value="EnsemblFungi"/>
</dbReference>
<dbReference type="HOGENOM" id="CLU_000288_57_34_1"/>
<dbReference type="PIRSF" id="PIRSF002394">
    <property type="entry name" value="GN-bd_beta"/>
    <property type="match status" value="1"/>
</dbReference>
<dbReference type="RefSeq" id="XP_022462255.1">
    <property type="nucleotide sequence ID" value="XM_022607541.1"/>
</dbReference>
<dbReference type="EMBL" id="HE978314">
    <property type="protein sequence ID" value="CCK68009.1"/>
    <property type="molecule type" value="Genomic_DNA"/>
</dbReference>
<dbReference type="GO" id="GO:0031680">
    <property type="term" value="C:G-protein beta/gamma-subunit complex"/>
    <property type="evidence" value="ECO:0007669"/>
    <property type="project" value="EnsemblFungi"/>
</dbReference>
<dbReference type="GO" id="GO:0120171">
    <property type="term" value="C:Cdc24p-Far1p-Gbetagamma complex"/>
    <property type="evidence" value="ECO:0007669"/>
    <property type="project" value="EnsemblFungi"/>
</dbReference>
<evidence type="ECO:0000256" key="4">
    <source>
        <dbReference type="ARBA" id="ARBA00023224"/>
    </source>
</evidence>
<dbReference type="InterPro" id="IPR019775">
    <property type="entry name" value="WD40_repeat_CS"/>
</dbReference>
<dbReference type="PROSITE" id="PS00678">
    <property type="entry name" value="WD_REPEATS_1"/>
    <property type="match status" value="2"/>
</dbReference>
<dbReference type="GO" id="GO:0043577">
    <property type="term" value="P:chemotropism"/>
    <property type="evidence" value="ECO:0007669"/>
    <property type="project" value="EnsemblFungi"/>
</dbReference>
<dbReference type="GO" id="GO:0001965">
    <property type="term" value="F:G-protein alpha-subunit binding"/>
    <property type="evidence" value="ECO:0007669"/>
    <property type="project" value="EnsemblFungi"/>
</dbReference>
<comment type="similarity">
    <text evidence="1">Belongs to the WD repeat G protein beta family.</text>
</comment>
<protein>
    <submittedName>
        <fullName evidence="6">Uncharacterized protein</fullName>
    </submittedName>
</protein>
<dbReference type="Pfam" id="PF25391">
    <property type="entry name" value="WD40_Gbeta"/>
    <property type="match status" value="1"/>
</dbReference>
<dbReference type="AlphaFoldDB" id="J7S280"/>
<dbReference type="GO" id="GO:0097110">
    <property type="term" value="F:scaffold protein binding"/>
    <property type="evidence" value="ECO:0007669"/>
    <property type="project" value="EnsemblFungi"/>
</dbReference>
<evidence type="ECO:0000313" key="7">
    <source>
        <dbReference type="Proteomes" id="UP000006310"/>
    </source>
</evidence>
<evidence type="ECO:0000256" key="1">
    <source>
        <dbReference type="ARBA" id="ARBA00009768"/>
    </source>
</evidence>
<dbReference type="CDD" id="cd00200">
    <property type="entry name" value="WD40"/>
    <property type="match status" value="1"/>
</dbReference>
<dbReference type="KEGG" id="kng:KNAG_0A03220"/>
<dbReference type="GO" id="GO:0019901">
    <property type="term" value="F:protein kinase binding"/>
    <property type="evidence" value="ECO:0007669"/>
    <property type="project" value="EnsemblFungi"/>
</dbReference>
<dbReference type="GO" id="GO:0031267">
    <property type="term" value="F:small GTPase binding"/>
    <property type="evidence" value="ECO:0007669"/>
    <property type="project" value="EnsemblFungi"/>
</dbReference>
<organism evidence="6 7">
    <name type="scientific">Huiozyma naganishii (strain ATCC MYA-139 / BCRC 22969 / CBS 8797 / KCTC 17520 / NBRC 10181 / NCYC 3082 / Yp74L-3)</name>
    <name type="common">Yeast</name>
    <name type="synonym">Kazachstania naganishii</name>
    <dbReference type="NCBI Taxonomy" id="1071383"/>
    <lineage>
        <taxon>Eukaryota</taxon>
        <taxon>Fungi</taxon>
        <taxon>Dikarya</taxon>
        <taxon>Ascomycota</taxon>
        <taxon>Saccharomycotina</taxon>
        <taxon>Saccharomycetes</taxon>
        <taxon>Saccharomycetales</taxon>
        <taxon>Saccharomycetaceae</taxon>
        <taxon>Huiozyma</taxon>
    </lineage>
</organism>
<keyword evidence="7" id="KW-1185">Reference proteome</keyword>
<dbReference type="InterPro" id="IPR036322">
    <property type="entry name" value="WD40_repeat_dom_sf"/>
</dbReference>
<dbReference type="Pfam" id="PF00400">
    <property type="entry name" value="WD40"/>
    <property type="match status" value="2"/>
</dbReference>
<keyword evidence="2 5" id="KW-0853">WD repeat</keyword>
<accession>J7S280</accession>
<dbReference type="GO" id="GO:0001403">
    <property type="term" value="P:invasive growth in response to glucose limitation"/>
    <property type="evidence" value="ECO:0007669"/>
    <property type="project" value="EnsemblFungi"/>
</dbReference>
<keyword evidence="3" id="KW-0677">Repeat</keyword>
<dbReference type="SMART" id="SM00320">
    <property type="entry name" value="WD40"/>
    <property type="match status" value="7"/>
</dbReference>
<reference evidence="7" key="2">
    <citation type="submission" date="2012-08" db="EMBL/GenBank/DDBJ databases">
        <title>Genome sequence of Kazachstania naganishii.</title>
        <authorList>
            <person name="Gordon J.L."/>
            <person name="Armisen D."/>
            <person name="Proux-Wera E."/>
            <person name="OhEigeartaigh S.S."/>
            <person name="Byrne K.P."/>
            <person name="Wolfe K.H."/>
        </authorList>
    </citation>
    <scope>NUCLEOTIDE SEQUENCE [LARGE SCALE GENOMIC DNA]</scope>
    <source>
        <strain evidence="7">ATCC MYA-139 / BCRC 22969 / CBS 8797 / CCRC 22969 / KCTC 17520 / NBRC 10181 / NCYC 3082</strain>
    </source>
</reference>
<dbReference type="InterPro" id="IPR016346">
    <property type="entry name" value="G-protein_beta_1-5"/>
</dbReference>
<dbReference type="PROSITE" id="PS50082">
    <property type="entry name" value="WD_REPEATS_2"/>
    <property type="match status" value="4"/>
</dbReference>
<dbReference type="GeneID" id="34523644"/>
<dbReference type="STRING" id="1071383.J7S280"/>
<gene>
    <name evidence="6" type="primary">KNAG0A03220</name>
    <name evidence="6" type="ordered locus">KNAG_0A03220</name>
</gene>
<reference evidence="6 7" key="1">
    <citation type="journal article" date="2011" name="Proc. Natl. Acad. Sci. U.S.A.">
        <title>Evolutionary erosion of yeast sex chromosomes by mating-type switching accidents.</title>
        <authorList>
            <person name="Gordon J.L."/>
            <person name="Armisen D."/>
            <person name="Proux-Wera E."/>
            <person name="Oheigeartaigh S.S."/>
            <person name="Byrne K.P."/>
            <person name="Wolfe K.H."/>
        </authorList>
    </citation>
    <scope>NUCLEOTIDE SEQUENCE [LARGE SCALE GENOMIC DNA]</scope>
    <source>
        <strain evidence="7">ATCC MYA-139 / BCRC 22969 / CBS 8797 / CCRC 22969 / KCTC 17520 / NBRC 10181 / NCYC 3082</strain>
    </source>
</reference>
<evidence type="ECO:0000313" key="6">
    <source>
        <dbReference type="EMBL" id="CCK68009.1"/>
    </source>
</evidence>
<dbReference type="GO" id="GO:0005834">
    <property type="term" value="C:heterotrimeric G-protein complex"/>
    <property type="evidence" value="ECO:0007669"/>
    <property type="project" value="EnsemblFungi"/>
</dbReference>
<dbReference type="InterPro" id="IPR020472">
    <property type="entry name" value="WD40_PAC1"/>
</dbReference>